<dbReference type="GO" id="GO:0004521">
    <property type="term" value="F:RNA endonuclease activity"/>
    <property type="evidence" value="ECO:0007669"/>
    <property type="project" value="TreeGrafter"/>
</dbReference>
<evidence type="ECO:0000256" key="7">
    <source>
        <dbReference type="ARBA" id="ARBA00022801"/>
    </source>
</evidence>
<feature type="region of interest" description="Disordered" evidence="10">
    <location>
        <begin position="43"/>
        <end position="70"/>
    </location>
</feature>
<keyword evidence="5" id="KW-0255">Endonuclease</keyword>
<keyword evidence="8" id="KW-0862">Zinc</keyword>
<reference evidence="14" key="1">
    <citation type="submission" date="2020-07" db="EMBL/GenBank/DDBJ databases">
        <title>Clarias magur genome sequencing, assembly and annotation.</title>
        <authorList>
            <person name="Kushwaha B."/>
            <person name="Kumar R."/>
            <person name="Das P."/>
            <person name="Joshi C.G."/>
            <person name="Kumar D."/>
            <person name="Nagpure N.S."/>
            <person name="Pandey M."/>
            <person name="Agarwal S."/>
            <person name="Srivastava S."/>
            <person name="Singh M."/>
            <person name="Sahoo L."/>
            <person name="Jayasankar P."/>
            <person name="Meher P.K."/>
            <person name="Koringa P.G."/>
            <person name="Iquebal M.A."/>
            <person name="Das S.P."/>
            <person name="Bit A."/>
            <person name="Patnaik S."/>
            <person name="Patel N."/>
            <person name="Shah T.M."/>
            <person name="Hinsu A."/>
            <person name="Jena J.K."/>
        </authorList>
    </citation>
    <scope>NUCLEOTIDE SEQUENCE</scope>
    <source>
        <strain evidence="14">CIFAMagur01</strain>
        <tissue evidence="14">Testis</tissue>
    </source>
</reference>
<evidence type="ECO:0000256" key="8">
    <source>
        <dbReference type="ARBA" id="ARBA00022833"/>
    </source>
</evidence>
<accession>A0A8J4TTZ4</accession>
<dbReference type="GO" id="GO:0005634">
    <property type="term" value="C:nucleus"/>
    <property type="evidence" value="ECO:0007669"/>
    <property type="project" value="TreeGrafter"/>
</dbReference>
<evidence type="ECO:0000256" key="4">
    <source>
        <dbReference type="ARBA" id="ARBA00022723"/>
    </source>
</evidence>
<dbReference type="CDD" id="cd18729">
    <property type="entry name" value="PIN_Zc3h12-like"/>
    <property type="match status" value="1"/>
</dbReference>
<dbReference type="InterPro" id="IPR021869">
    <property type="entry name" value="RNase_Zc3h12_NYN"/>
</dbReference>
<evidence type="ECO:0000256" key="10">
    <source>
        <dbReference type="SAM" id="MobiDB-lite"/>
    </source>
</evidence>
<dbReference type="GO" id="GO:0003729">
    <property type="term" value="F:mRNA binding"/>
    <property type="evidence" value="ECO:0007669"/>
    <property type="project" value="TreeGrafter"/>
</dbReference>
<evidence type="ECO:0000259" key="12">
    <source>
        <dbReference type="Pfam" id="PF18039"/>
    </source>
</evidence>
<keyword evidence="3" id="KW-0540">Nuclease</keyword>
<comment type="similarity">
    <text evidence="2">Belongs to the ZC3H12 family.</text>
</comment>
<dbReference type="GO" id="GO:0016787">
    <property type="term" value="F:hydrolase activity"/>
    <property type="evidence" value="ECO:0007669"/>
    <property type="project" value="UniProtKB-KW"/>
</dbReference>
<dbReference type="AlphaFoldDB" id="A0A8J4TTZ4"/>
<feature type="region of interest" description="Disordered" evidence="10">
    <location>
        <begin position="114"/>
        <end position="157"/>
    </location>
</feature>
<dbReference type="InterPro" id="IPR056629">
    <property type="entry name" value="KH_N4BP1_1st"/>
</dbReference>
<keyword evidence="6" id="KW-0863">Zinc-finger</keyword>
<dbReference type="Pfam" id="PF23050">
    <property type="entry name" value="KH_N4BP1_1st"/>
    <property type="match status" value="1"/>
</dbReference>
<feature type="domain" description="Rege-1 UBA-like" evidence="12">
    <location>
        <begin position="222"/>
        <end position="263"/>
    </location>
</feature>
<evidence type="ECO:0000259" key="13">
    <source>
        <dbReference type="Pfam" id="PF23050"/>
    </source>
</evidence>
<name>A0A8J4TTZ4_CLAMG</name>
<feature type="non-terminal residue" evidence="14">
    <location>
        <position position="488"/>
    </location>
</feature>
<dbReference type="InterPro" id="IPR051101">
    <property type="entry name" value="ZC3H12/N4BP1_RNase_Reg"/>
</dbReference>
<feature type="compositionally biased region" description="Basic and acidic residues" evidence="10">
    <location>
        <begin position="114"/>
        <end position="127"/>
    </location>
</feature>
<dbReference type="OrthoDB" id="392925at2759"/>
<comment type="cofactor">
    <cofactor evidence="1">
        <name>Mg(2+)</name>
        <dbReference type="ChEBI" id="CHEBI:18420"/>
    </cofactor>
</comment>
<dbReference type="GO" id="GO:0008270">
    <property type="term" value="F:zinc ion binding"/>
    <property type="evidence" value="ECO:0007669"/>
    <property type="project" value="UniProtKB-KW"/>
</dbReference>
<keyword evidence="9" id="KW-0460">Magnesium</keyword>
<dbReference type="GO" id="GO:0036464">
    <property type="term" value="C:cytoplasmic ribonucleoprotein granule"/>
    <property type="evidence" value="ECO:0007669"/>
    <property type="project" value="TreeGrafter"/>
</dbReference>
<feature type="domain" description="N4BP1 first type I KH-domain" evidence="13">
    <location>
        <begin position="4"/>
        <end position="93"/>
    </location>
</feature>
<sequence length="488" mass="54148">MVLELAAPAGAGPLLQRSIPHIERVFRVRVSCSAADTHTHLHTRTHARAATGTPRAEPESRSEPDTGGGVIVIIRDGTEEDRSRAKDYIVSLISPAQRHHERLTLWLQRRLHEPESAEAREHAPKLMEDEEAEEEGSSSESEGERRSAGRGHGVGGGRKAELMMATKPHRQLCRSPCLDRPSFSQSSTLQELRTDDSPATPTSSSLAPPAPLVGLTPADRNYQSKMEFALKLGYSGEQVEAVLSKLGPSALTNDVLAELVRLGNKGEIEAQTQTQSSSGLTPAGLALTPRGSGGKEAVSPEVSLEEETTDTYDNLRPIVIDGSNVAMSHGNKEVFSCLGIQLAVDWFLERGHKDITVFVPAWRKEQSRPDAPITDQEILRKLEKEKILVFTPSRRVQGRRVVCYDDRFIVKLACDSDGIIVSNDNYRDLQNEKPEWKKFIEERLLMYSFVNDKFMPPDDPLGRHGPSLENFLRKRPVVPEHKKQPCPY</sequence>
<organism evidence="14 15">
    <name type="scientific">Clarias magur</name>
    <name type="common">Asian catfish</name>
    <name type="synonym">Macropteronotus magur</name>
    <dbReference type="NCBI Taxonomy" id="1594786"/>
    <lineage>
        <taxon>Eukaryota</taxon>
        <taxon>Metazoa</taxon>
        <taxon>Chordata</taxon>
        <taxon>Craniata</taxon>
        <taxon>Vertebrata</taxon>
        <taxon>Euteleostomi</taxon>
        <taxon>Actinopterygii</taxon>
        <taxon>Neopterygii</taxon>
        <taxon>Teleostei</taxon>
        <taxon>Ostariophysi</taxon>
        <taxon>Siluriformes</taxon>
        <taxon>Clariidae</taxon>
        <taxon>Clarias</taxon>
    </lineage>
</organism>
<feature type="compositionally biased region" description="Polar residues" evidence="10">
    <location>
        <begin position="270"/>
        <end position="280"/>
    </location>
</feature>
<feature type="compositionally biased region" description="Acidic residues" evidence="10">
    <location>
        <begin position="128"/>
        <end position="137"/>
    </location>
</feature>
<dbReference type="InterPro" id="IPR040546">
    <property type="entry name" value="Rege-1_UBA-like"/>
</dbReference>
<evidence type="ECO:0000256" key="2">
    <source>
        <dbReference type="ARBA" id="ARBA00010922"/>
    </source>
</evidence>
<keyword evidence="7" id="KW-0378">Hydrolase</keyword>
<feature type="region of interest" description="Disordered" evidence="10">
    <location>
        <begin position="270"/>
        <end position="301"/>
    </location>
</feature>
<dbReference type="Gene3D" id="3.40.50.11980">
    <property type="match status" value="1"/>
</dbReference>
<dbReference type="EMBL" id="QNUK01000555">
    <property type="protein sequence ID" value="KAF5891771.1"/>
    <property type="molecule type" value="Genomic_DNA"/>
</dbReference>
<keyword evidence="4" id="KW-0479">Metal-binding</keyword>
<dbReference type="PANTHER" id="PTHR12876">
    <property type="entry name" value="N4BP1-RELATED"/>
    <property type="match status" value="1"/>
</dbReference>
<evidence type="ECO:0000259" key="11">
    <source>
        <dbReference type="Pfam" id="PF11977"/>
    </source>
</evidence>
<feature type="region of interest" description="Disordered" evidence="10">
    <location>
        <begin position="172"/>
        <end position="217"/>
    </location>
</feature>
<evidence type="ECO:0000256" key="6">
    <source>
        <dbReference type="ARBA" id="ARBA00022771"/>
    </source>
</evidence>
<evidence type="ECO:0000256" key="3">
    <source>
        <dbReference type="ARBA" id="ARBA00022722"/>
    </source>
</evidence>
<comment type="caution">
    <text evidence="14">The sequence shown here is derived from an EMBL/GenBank/DDBJ whole genome shotgun (WGS) entry which is preliminary data.</text>
</comment>
<proteinExistence type="inferred from homology"/>
<dbReference type="Pfam" id="PF11977">
    <property type="entry name" value="RNase_Zc3h12a"/>
    <property type="match status" value="1"/>
</dbReference>
<dbReference type="FunFam" id="3.40.50.11980:FF:000001">
    <property type="entry name" value="ZC3H12A isoform 1"/>
    <property type="match status" value="1"/>
</dbReference>
<evidence type="ECO:0000256" key="9">
    <source>
        <dbReference type="ARBA" id="ARBA00022842"/>
    </source>
</evidence>
<feature type="compositionally biased region" description="Low complexity" evidence="10">
    <location>
        <begin position="197"/>
        <end position="207"/>
    </location>
</feature>
<evidence type="ECO:0000256" key="5">
    <source>
        <dbReference type="ARBA" id="ARBA00022759"/>
    </source>
</evidence>
<feature type="compositionally biased region" description="Polar residues" evidence="10">
    <location>
        <begin position="182"/>
        <end position="191"/>
    </location>
</feature>
<dbReference type="Proteomes" id="UP000727407">
    <property type="component" value="Unassembled WGS sequence"/>
</dbReference>
<feature type="domain" description="RNase NYN" evidence="11">
    <location>
        <begin position="315"/>
        <end position="470"/>
    </location>
</feature>
<dbReference type="PANTHER" id="PTHR12876:SF27">
    <property type="entry name" value="RIBONUCLEASE ZC3H12B-RELATED"/>
    <property type="match status" value="1"/>
</dbReference>
<evidence type="ECO:0000256" key="1">
    <source>
        <dbReference type="ARBA" id="ARBA00001946"/>
    </source>
</evidence>
<gene>
    <name evidence="14" type="primary">zc3h12b</name>
    <name evidence="14" type="ORF">DAT39_018526</name>
</gene>
<evidence type="ECO:0000313" key="14">
    <source>
        <dbReference type="EMBL" id="KAF5891771.1"/>
    </source>
</evidence>
<evidence type="ECO:0000313" key="15">
    <source>
        <dbReference type="Proteomes" id="UP000727407"/>
    </source>
</evidence>
<keyword evidence="15" id="KW-1185">Reference proteome</keyword>
<protein>
    <submittedName>
        <fullName evidence="14">Putative ribonuclease ZC3H12B isoform X2</fullName>
    </submittedName>
</protein>
<dbReference type="Pfam" id="PF18039">
    <property type="entry name" value="UBA_6"/>
    <property type="match status" value="1"/>
</dbReference>